<accession>A0A5K0U9J0</accession>
<protein>
    <submittedName>
        <fullName evidence="1">Uncharacterized protein</fullName>
    </submittedName>
</protein>
<evidence type="ECO:0000313" key="1">
    <source>
        <dbReference type="EMBL" id="VBB18637.1"/>
    </source>
</evidence>
<evidence type="ECO:0000313" key="2">
    <source>
        <dbReference type="Proteomes" id="UP000594342"/>
    </source>
</evidence>
<reference evidence="1 2" key="1">
    <citation type="submission" date="2018-10" db="EMBL/GenBank/DDBJ databases">
        <authorList>
            <consortium name="IHU Genomes"/>
        </authorList>
    </citation>
    <scope>NUCLEOTIDE SEQUENCE [LARGE SCALE GENOMIC DNA]</scope>
    <source>
        <strain evidence="1 2">A1</strain>
    </source>
</reference>
<comment type="caution">
    <text evidence="1">The sequence shown here is derived from an EMBL/GenBank/DDBJ whole genome shotgun (WGS) entry which is preliminary data.</text>
</comment>
<sequence>MRQSYPFLLGCIKNKVEYKEDVLTLVNYLVESLPEVRDTDLVFEYGEIVTSLAEAHPFISDNKTKSSLLNTLTNELVFISELVKSKARDIFKEDVTDNNVVFQLNWLSQSVRGIYEIRGEDENHNDYNHNMFVNTSSLLVKMFSKIVTKFNSMTESNFFCVAFEGLAFIRTIVLDESTTKINELDTLEKLIEKLLKMIHSRINSRGLVEFTTKEARVDITGHFLNGIDKLRVGRKNMFVKKGGCRSCGSIMYNTYIANKLAYISVCTV</sequence>
<organism evidence="1 2">
    <name type="scientific">Yasminevirus sp. GU-2018</name>
    <dbReference type="NCBI Taxonomy" id="2420051"/>
    <lineage>
        <taxon>Viruses</taxon>
        <taxon>Varidnaviria</taxon>
        <taxon>Bamfordvirae</taxon>
        <taxon>Nucleocytoviricota</taxon>
        <taxon>Megaviricetes</taxon>
        <taxon>Imitervirales</taxon>
        <taxon>Mimiviridae</taxon>
        <taxon>Klosneuvirinae</taxon>
        <taxon>Yasminevirus</taxon>
        <taxon>Yasminevirus saudimassiliense</taxon>
    </lineage>
</organism>
<dbReference type="Proteomes" id="UP000594342">
    <property type="component" value="Unassembled WGS sequence"/>
</dbReference>
<name>A0A5K0U9J0_9VIRU</name>
<gene>
    <name evidence="1" type="ORF">YASMINEVIRUS_1139</name>
</gene>
<keyword evidence="2" id="KW-1185">Reference proteome</keyword>
<proteinExistence type="predicted"/>
<dbReference type="EMBL" id="UPSH01000001">
    <property type="protein sequence ID" value="VBB18637.1"/>
    <property type="molecule type" value="Genomic_DNA"/>
</dbReference>